<dbReference type="OrthoDB" id="19768at2759"/>
<evidence type="ECO:0000313" key="2">
    <source>
        <dbReference type="Proteomes" id="UP000029121"/>
    </source>
</evidence>
<dbReference type="AlphaFoldDB" id="R0GIB1"/>
<protein>
    <recommendedName>
        <fullName evidence="3">Myb-like domain-containing protein</fullName>
    </recommendedName>
</protein>
<name>R0GIB1_9BRAS</name>
<dbReference type="Pfam" id="PF12579">
    <property type="entry name" value="DUF3755"/>
    <property type="match status" value="1"/>
</dbReference>
<sequence>MIPMDNYCVPSTSTTGLVFSANSNMNASSGFHLTVNSPASVTGLKHEASLAVDWSAEEQYILEKGLAKFKDEPQVTKYVKIASTLRDKSVRDVAMRCKWMTQKRRKSEEHCAGTKVSYRKVVDLPPKLNMFSTVPQQNATYAMNNMGQSPHMPFEGLSDTVMERLRQNTQAFSQISSNLSACKPQDNTSLFNLARNNISAILNDMKEMPGIISRMPPLPVSINNDLTSSLMISTTQPRSCSIPSSIFLKKEPRN</sequence>
<dbReference type="eggNOG" id="ENOG502QRQ9">
    <property type="taxonomic scope" value="Eukaryota"/>
</dbReference>
<accession>R0GIB1</accession>
<gene>
    <name evidence="1" type="ORF">CARUB_v10020836mg</name>
</gene>
<reference evidence="2" key="1">
    <citation type="journal article" date="2013" name="Nat. Genet.">
        <title>The Capsella rubella genome and the genomic consequences of rapid mating system evolution.</title>
        <authorList>
            <person name="Slotte T."/>
            <person name="Hazzouri K.M."/>
            <person name="Agren J.A."/>
            <person name="Koenig D."/>
            <person name="Maumus F."/>
            <person name="Guo Y.L."/>
            <person name="Steige K."/>
            <person name="Platts A.E."/>
            <person name="Escobar J.S."/>
            <person name="Newman L.K."/>
            <person name="Wang W."/>
            <person name="Mandakova T."/>
            <person name="Vello E."/>
            <person name="Smith L.M."/>
            <person name="Henz S.R."/>
            <person name="Steffen J."/>
            <person name="Takuno S."/>
            <person name="Brandvain Y."/>
            <person name="Coop G."/>
            <person name="Andolfatto P."/>
            <person name="Hu T.T."/>
            <person name="Blanchette M."/>
            <person name="Clark R.M."/>
            <person name="Quesneville H."/>
            <person name="Nordborg M."/>
            <person name="Gaut B.S."/>
            <person name="Lysak M.A."/>
            <person name="Jenkins J."/>
            <person name="Grimwood J."/>
            <person name="Chapman J."/>
            <person name="Prochnik S."/>
            <person name="Shu S."/>
            <person name="Rokhsar D."/>
            <person name="Schmutz J."/>
            <person name="Weigel D."/>
            <person name="Wright S.I."/>
        </authorList>
    </citation>
    <scope>NUCLEOTIDE SEQUENCE [LARGE SCALE GENOMIC DNA]</scope>
    <source>
        <strain evidence="2">cv. Monte Gargano</strain>
    </source>
</reference>
<evidence type="ECO:0000313" key="1">
    <source>
        <dbReference type="EMBL" id="EOA35622.1"/>
    </source>
</evidence>
<dbReference type="KEGG" id="crb:17895541"/>
<organism evidence="1 2">
    <name type="scientific">Capsella rubella</name>
    <dbReference type="NCBI Taxonomy" id="81985"/>
    <lineage>
        <taxon>Eukaryota</taxon>
        <taxon>Viridiplantae</taxon>
        <taxon>Streptophyta</taxon>
        <taxon>Embryophyta</taxon>
        <taxon>Tracheophyta</taxon>
        <taxon>Spermatophyta</taxon>
        <taxon>Magnoliopsida</taxon>
        <taxon>eudicotyledons</taxon>
        <taxon>Gunneridae</taxon>
        <taxon>Pentapetalae</taxon>
        <taxon>rosids</taxon>
        <taxon>malvids</taxon>
        <taxon>Brassicales</taxon>
        <taxon>Brassicaceae</taxon>
        <taxon>Camelineae</taxon>
        <taxon>Capsella</taxon>
    </lineage>
</organism>
<dbReference type="Proteomes" id="UP000029121">
    <property type="component" value="Unassembled WGS sequence"/>
</dbReference>
<dbReference type="Gene3D" id="1.10.10.60">
    <property type="entry name" value="Homeodomain-like"/>
    <property type="match status" value="1"/>
</dbReference>
<dbReference type="InterPro" id="IPR022228">
    <property type="entry name" value="DUF3755"/>
</dbReference>
<dbReference type="PANTHER" id="PTHR14000">
    <property type="entry name" value="FINGER CCCH DOMAIN PROTEIN, PUTATIVE (DUF3755)-RELATED"/>
    <property type="match status" value="1"/>
</dbReference>
<dbReference type="EMBL" id="KB870806">
    <property type="protein sequence ID" value="EOA35622.1"/>
    <property type="molecule type" value="Genomic_DNA"/>
</dbReference>
<keyword evidence="2" id="KW-1185">Reference proteome</keyword>
<proteinExistence type="predicted"/>
<dbReference type="PANTHER" id="PTHR14000:SF6">
    <property type="entry name" value="OS02G0631200 PROTEIN"/>
    <property type="match status" value="1"/>
</dbReference>
<evidence type="ECO:0008006" key="3">
    <source>
        <dbReference type="Google" id="ProtNLM"/>
    </source>
</evidence>